<dbReference type="GO" id="GO:0043138">
    <property type="term" value="F:3'-5' DNA helicase activity"/>
    <property type="evidence" value="ECO:0007669"/>
    <property type="project" value="TreeGrafter"/>
</dbReference>
<dbReference type="InterPro" id="IPR027417">
    <property type="entry name" value="P-loop_NTPase"/>
</dbReference>
<dbReference type="RefSeq" id="WP_144684091.1">
    <property type="nucleotide sequence ID" value="NZ_VLLC01000009.1"/>
</dbReference>
<keyword evidence="6" id="KW-1185">Reference proteome</keyword>
<keyword evidence="5" id="KW-0347">Helicase</keyword>
<sequence>MEERVEISGDIAAYLEALKRYGPIKDRVVTHRKIPGTKASFTPLYPPLAPPLRRMLDKMGIRDLYSHQAEAITRIRQKKHTVVATPTASGKSLTYNIPVLERFLANPNAKALYLFPLKALARDQKESLEAMALNMGVLSPPAVAVYDGDTSSYERSKIRRNPPAVVITNPEMLHLALLPFHEKWAAFFSGLETVVIDEVHTLRGVMGSHMAWVFRRLLRICRHYGASPTFIFCSATIDSPEDLAARLTGLSVGAVLGSGAAAPDKHFLMLDGMDAGSRMVLDLIHAALHRGFRTLVYCQSRKMTELVALWANGLSGTFRGKIAAYRAGFLPEDRRDIEKKMGSGELLAVVSTSALEMGIDIGDLDLCILVGYPGTVMATWQRAGRVGRRDREAAILLIGGEDALDRFMLGHPDIFFSMPPEKAIVHPANPVIAGRHLSCAAAELPLNRDDPLLLEFAGLMDRILREGFVLEEACGRRLLSPLKYPHRGVNLRGGGQPLDIVDLAGGHTIGGSDAFRAMREAHPGAVYIHNGEHYLVETLDLDRARVGVRRERVHYFTRSRGFKETRILEIFETRRVLGTRVGLCRLEVTDQITGFEKRHIKGQRFLGVTPLDLPPQLFETEGIWIEIPERVEQELIERQMHFMGGIHALEHAAIGMLPLVVMCDRNDLGGISQPFHPQVQRGCVFIYDGVAGGIGLCREAFLKAENLLERTRTLVKNCLCESGCPACVHSPKCGSGNRPIDKAAAALLLELLLSPSKEALPDLPELTLMPEVREPSAAFGRRYLVLDLETRRSAAEVGGWHRADRMEVSCVVVYDSFVDDCITFLAEDMDELILLLKEADLVVGFNILRFDYRVLAGYTDFDFSSLPTLDLLVKVHERLGYRLSLDHLCRETLGAEKSADGLLALQWWKEGRLKEIIDYCRQDVLLTRDLYLYGLTKGFLLFRNKAGQGVRLPVDFMGT</sequence>
<dbReference type="GO" id="GO:0003676">
    <property type="term" value="F:nucleic acid binding"/>
    <property type="evidence" value="ECO:0007669"/>
    <property type="project" value="InterPro"/>
</dbReference>
<name>A0A562RVI4_9BACT</name>
<protein>
    <submittedName>
        <fullName evidence="5">DEAD/DEAH box helicase domain-containing protein</fullName>
    </submittedName>
</protein>
<dbReference type="AlphaFoldDB" id="A0A562RVI4"/>
<dbReference type="SUPFAM" id="SSF53098">
    <property type="entry name" value="Ribonuclease H-like"/>
    <property type="match status" value="1"/>
</dbReference>
<dbReference type="Gene3D" id="3.30.420.10">
    <property type="entry name" value="Ribonuclease H-like superfamily/Ribonuclease H"/>
    <property type="match status" value="1"/>
</dbReference>
<dbReference type="GO" id="GO:0005524">
    <property type="term" value="F:ATP binding"/>
    <property type="evidence" value="ECO:0007669"/>
    <property type="project" value="UniProtKB-KW"/>
</dbReference>
<dbReference type="InterPro" id="IPR011545">
    <property type="entry name" value="DEAD/DEAH_box_helicase_dom"/>
</dbReference>
<dbReference type="PROSITE" id="PS00435">
    <property type="entry name" value="PEROXIDASE_1"/>
    <property type="match status" value="1"/>
</dbReference>
<evidence type="ECO:0000313" key="5">
    <source>
        <dbReference type="EMBL" id="TWI73087.1"/>
    </source>
</evidence>
<dbReference type="InterPro" id="IPR019793">
    <property type="entry name" value="Peroxidases_heam-ligand_BS"/>
</dbReference>
<reference evidence="5 6" key="1">
    <citation type="submission" date="2019-07" db="EMBL/GenBank/DDBJ databases">
        <title>Genome sequencing of 100 strains of the haloalkaliphilic chemolithoautotrophic sulfur-oxidizing bacterium Thioalkalivibrio.</title>
        <authorList>
            <person name="Muyzer G."/>
        </authorList>
    </citation>
    <scope>NUCLEOTIDE SEQUENCE [LARGE SCALE GENOMIC DNA]</scope>
    <source>
        <strain evidence="5 6">ASO4-4</strain>
    </source>
</reference>
<dbReference type="SUPFAM" id="SSF52540">
    <property type="entry name" value="P-loop containing nucleoside triphosphate hydrolases"/>
    <property type="match status" value="1"/>
</dbReference>
<keyword evidence="5" id="KW-0378">Hydrolase</keyword>
<dbReference type="EMBL" id="VLLC01000009">
    <property type="protein sequence ID" value="TWI73087.1"/>
    <property type="molecule type" value="Genomic_DNA"/>
</dbReference>
<dbReference type="InterPro" id="IPR055227">
    <property type="entry name" value="HRQ1_WHD"/>
</dbReference>
<dbReference type="Pfam" id="PF22982">
    <property type="entry name" value="WHD_HRQ1"/>
    <property type="match status" value="1"/>
</dbReference>
<dbReference type="Pfam" id="PF00270">
    <property type="entry name" value="DEAD"/>
    <property type="match status" value="1"/>
</dbReference>
<dbReference type="PROSITE" id="PS51194">
    <property type="entry name" value="HELICASE_CTER"/>
    <property type="match status" value="1"/>
</dbReference>
<gene>
    <name evidence="5" type="ORF">LZ24_01498</name>
</gene>
<dbReference type="SMART" id="SM00487">
    <property type="entry name" value="DEXDc"/>
    <property type="match status" value="1"/>
</dbReference>
<feature type="domain" description="Helicase C-terminal" evidence="4">
    <location>
        <begin position="280"/>
        <end position="452"/>
    </location>
</feature>
<feature type="domain" description="Helicase ATP-binding" evidence="3">
    <location>
        <begin position="72"/>
        <end position="255"/>
    </location>
</feature>
<dbReference type="Gene3D" id="3.40.50.300">
    <property type="entry name" value="P-loop containing nucleotide triphosphate hydrolases"/>
    <property type="match status" value="2"/>
</dbReference>
<dbReference type="InterPro" id="IPR012337">
    <property type="entry name" value="RNaseH-like_sf"/>
</dbReference>
<dbReference type="InterPro" id="IPR014001">
    <property type="entry name" value="Helicase_ATP-bd"/>
</dbReference>
<dbReference type="CDD" id="cd18797">
    <property type="entry name" value="SF2_C_Hrq"/>
    <property type="match status" value="1"/>
</dbReference>
<keyword evidence="1" id="KW-0547">Nucleotide-binding</keyword>
<evidence type="ECO:0000259" key="4">
    <source>
        <dbReference type="PROSITE" id="PS51194"/>
    </source>
</evidence>
<evidence type="ECO:0000313" key="6">
    <source>
        <dbReference type="Proteomes" id="UP000318307"/>
    </source>
</evidence>
<evidence type="ECO:0000256" key="1">
    <source>
        <dbReference type="ARBA" id="ARBA00022741"/>
    </source>
</evidence>
<organism evidence="5 6">
    <name type="scientific">Desulfobotulus alkaliphilus</name>
    <dbReference type="NCBI Taxonomy" id="622671"/>
    <lineage>
        <taxon>Bacteria</taxon>
        <taxon>Pseudomonadati</taxon>
        <taxon>Thermodesulfobacteriota</taxon>
        <taxon>Desulfobacteria</taxon>
        <taxon>Desulfobacterales</taxon>
        <taxon>Desulfobacteraceae</taxon>
        <taxon>Desulfobotulus</taxon>
    </lineage>
</organism>
<proteinExistence type="predicted"/>
<comment type="caution">
    <text evidence="5">The sequence shown here is derived from an EMBL/GenBank/DDBJ whole genome shotgun (WGS) entry which is preliminary data.</text>
</comment>
<dbReference type="Pfam" id="PF09369">
    <property type="entry name" value="MZB"/>
    <property type="match status" value="1"/>
</dbReference>
<evidence type="ECO:0000256" key="2">
    <source>
        <dbReference type="ARBA" id="ARBA00022840"/>
    </source>
</evidence>
<keyword evidence="2" id="KW-0067">ATP-binding</keyword>
<dbReference type="CDD" id="cd17923">
    <property type="entry name" value="DEXHc_Hrq1-like"/>
    <property type="match status" value="1"/>
</dbReference>
<dbReference type="GO" id="GO:0006289">
    <property type="term" value="P:nucleotide-excision repair"/>
    <property type="evidence" value="ECO:0007669"/>
    <property type="project" value="TreeGrafter"/>
</dbReference>
<dbReference type="InterPro" id="IPR018973">
    <property type="entry name" value="MZB"/>
</dbReference>
<dbReference type="Pfam" id="PF00271">
    <property type="entry name" value="Helicase_C"/>
    <property type="match status" value="1"/>
</dbReference>
<dbReference type="SMART" id="SM00490">
    <property type="entry name" value="HELICc"/>
    <property type="match status" value="1"/>
</dbReference>
<evidence type="ECO:0000259" key="3">
    <source>
        <dbReference type="PROSITE" id="PS51192"/>
    </source>
</evidence>
<accession>A0A562RVI4</accession>
<dbReference type="PROSITE" id="PS51192">
    <property type="entry name" value="HELICASE_ATP_BIND_1"/>
    <property type="match status" value="1"/>
</dbReference>
<dbReference type="PANTHER" id="PTHR47957:SF3">
    <property type="entry name" value="ATP-DEPENDENT HELICASE HRQ1"/>
    <property type="match status" value="1"/>
</dbReference>
<dbReference type="GO" id="GO:0036297">
    <property type="term" value="P:interstrand cross-link repair"/>
    <property type="evidence" value="ECO:0007669"/>
    <property type="project" value="TreeGrafter"/>
</dbReference>
<dbReference type="OrthoDB" id="9815222at2"/>
<dbReference type="PANTHER" id="PTHR47957">
    <property type="entry name" value="ATP-DEPENDENT HELICASE HRQ1"/>
    <property type="match status" value="1"/>
</dbReference>
<dbReference type="InterPro" id="IPR001650">
    <property type="entry name" value="Helicase_C-like"/>
</dbReference>
<dbReference type="Proteomes" id="UP000318307">
    <property type="component" value="Unassembled WGS sequence"/>
</dbReference>
<dbReference type="InterPro" id="IPR036397">
    <property type="entry name" value="RNaseH_sf"/>
</dbReference>